<dbReference type="EMBL" id="CZBM01000010">
    <property type="protein sequence ID" value="CUQ36762.1"/>
    <property type="molecule type" value="Genomic_DNA"/>
</dbReference>
<sequence>MKIVEDYQKLWNLTDKEYIYLLEGFYFHGNDRIKKIINQKGYCAVVIPDNPRYALYFKDAKRISKDQWDSFLDSCNILPSCF</sequence>
<accession>A0A174VQ76</accession>
<protein>
    <submittedName>
        <fullName evidence="1">Uncharacterized protein</fullName>
    </submittedName>
</protein>
<name>A0A174VQ76_PARDI</name>
<evidence type="ECO:0000313" key="1">
    <source>
        <dbReference type="EMBL" id="CUQ36762.1"/>
    </source>
</evidence>
<evidence type="ECO:0000313" key="2">
    <source>
        <dbReference type="Proteomes" id="UP000095332"/>
    </source>
</evidence>
<proteinExistence type="predicted"/>
<gene>
    <name evidence="1" type="ORF">ERS852560_02421</name>
</gene>
<organism evidence="1 2">
    <name type="scientific">Parabacteroides distasonis</name>
    <dbReference type="NCBI Taxonomy" id="823"/>
    <lineage>
        <taxon>Bacteria</taxon>
        <taxon>Pseudomonadati</taxon>
        <taxon>Bacteroidota</taxon>
        <taxon>Bacteroidia</taxon>
        <taxon>Bacteroidales</taxon>
        <taxon>Tannerellaceae</taxon>
        <taxon>Parabacteroides</taxon>
    </lineage>
</organism>
<dbReference type="Proteomes" id="UP000095332">
    <property type="component" value="Unassembled WGS sequence"/>
</dbReference>
<dbReference type="AlphaFoldDB" id="A0A174VQ76"/>
<reference evidence="1 2" key="1">
    <citation type="submission" date="2015-09" db="EMBL/GenBank/DDBJ databases">
        <authorList>
            <consortium name="Pathogen Informatics"/>
        </authorList>
    </citation>
    <scope>NUCLEOTIDE SEQUENCE [LARGE SCALE GENOMIC DNA]</scope>
    <source>
        <strain evidence="1 2">2789STDY5834948</strain>
    </source>
</reference>